<dbReference type="InterPro" id="IPR023213">
    <property type="entry name" value="CAT-like_dom_sf"/>
</dbReference>
<protein>
    <submittedName>
        <fullName evidence="4">13-hydroxylupanine O-tigloyltransferase</fullName>
    </submittedName>
</protein>
<evidence type="ECO:0000313" key="5">
    <source>
        <dbReference type="Proteomes" id="UP000447434"/>
    </source>
</evidence>
<sequence>MEGISSLTQNMAPQTQSLVFKVRRNPQELVTPAKPTPKEFKLLSDIDDQTSLRSLTPLVTIYRNNPSMEGKDPVEIIREALSKTLVFYYPFAGRLRNGPNGKLMVDCTGEGVIFIEADADVTLDQFGIDLHPPFPCFDQLLYDVPGSDGILDSPLLLIQVTRLKCGGFIFAVRLNHAMCDAIGMSQFMKGLAEIARGEPKPFILPVWHRELLCARNPPKVTFIHNEYQKPPHDNNNNNFILQHSSFFFGPNELDAIRRLLPYHHSKSTTSDILTAFLWRCRTLALQPENPNHEFRLLYILNARYGRCSFNPPLPEGFYGNAFVSPAAISTGEKLCNNPLEYALELMKEAKSKGTEEYVHSVADLMVIKGRPSYFYNDVGYLEVSDLTKARFRDVDFGWGKAVYGGATQGYFSSILYVSYTNSKGVEGIMALTSLPTKAMERFEKELDDLFKTKDKSQILRSHI</sequence>
<gene>
    <name evidence="4" type="ORF">Lalb_Chr15g0077591</name>
</gene>
<dbReference type="PANTHER" id="PTHR31147:SF66">
    <property type="entry name" value="OS05G0315700 PROTEIN"/>
    <property type="match status" value="1"/>
</dbReference>
<keyword evidence="3" id="KW-0012">Acyltransferase</keyword>
<evidence type="ECO:0000256" key="3">
    <source>
        <dbReference type="ARBA" id="ARBA00023315"/>
    </source>
</evidence>
<keyword evidence="2 4" id="KW-0808">Transferase</keyword>
<dbReference type="Proteomes" id="UP000447434">
    <property type="component" value="Chromosome 15"/>
</dbReference>
<keyword evidence="5" id="KW-1185">Reference proteome</keyword>
<name>A0A6A5PB05_LUPAL</name>
<dbReference type="AlphaFoldDB" id="A0A6A5PB05"/>
<comment type="similarity">
    <text evidence="1">Belongs to the plant acyltransferase family.</text>
</comment>
<dbReference type="OrthoDB" id="1483986at2759"/>
<comment type="caution">
    <text evidence="4">The sequence shown here is derived from an EMBL/GenBank/DDBJ whole genome shotgun (WGS) entry which is preliminary data.</text>
</comment>
<dbReference type="PANTHER" id="PTHR31147">
    <property type="entry name" value="ACYL TRANSFERASE 4"/>
    <property type="match status" value="1"/>
</dbReference>
<accession>A0A6A5PB05</accession>
<dbReference type="InterPro" id="IPR050898">
    <property type="entry name" value="Plant_acyltransferase"/>
</dbReference>
<reference evidence="5" key="1">
    <citation type="journal article" date="2020" name="Nat. Commun.">
        <title>Genome sequence of the cluster root forming white lupin.</title>
        <authorList>
            <person name="Hufnagel B."/>
            <person name="Marques A."/>
            <person name="Soriano A."/>
            <person name="Marques L."/>
            <person name="Divol F."/>
            <person name="Doumas P."/>
            <person name="Sallet E."/>
            <person name="Mancinotti D."/>
            <person name="Carrere S."/>
            <person name="Marande W."/>
            <person name="Arribat S."/>
            <person name="Keller J."/>
            <person name="Huneau C."/>
            <person name="Blein T."/>
            <person name="Aime D."/>
            <person name="Laguerre M."/>
            <person name="Taylor J."/>
            <person name="Schubert V."/>
            <person name="Nelson M."/>
            <person name="Geu-Flores F."/>
            <person name="Crespi M."/>
            <person name="Gallardo-Guerrero K."/>
            <person name="Delaux P.-M."/>
            <person name="Salse J."/>
            <person name="Berges H."/>
            <person name="Guyot R."/>
            <person name="Gouzy J."/>
            <person name="Peret B."/>
        </authorList>
    </citation>
    <scope>NUCLEOTIDE SEQUENCE [LARGE SCALE GENOMIC DNA]</scope>
    <source>
        <strain evidence="5">cv. Amiga</strain>
    </source>
</reference>
<dbReference type="FunFam" id="3.30.559.10:FF:000015">
    <property type="entry name" value="Spermidine hydroxycinnamoyl transferase"/>
    <property type="match status" value="1"/>
</dbReference>
<evidence type="ECO:0000256" key="2">
    <source>
        <dbReference type="ARBA" id="ARBA00022679"/>
    </source>
</evidence>
<dbReference type="EMBL" id="WOCE01000015">
    <property type="protein sequence ID" value="KAE9598160.1"/>
    <property type="molecule type" value="Genomic_DNA"/>
</dbReference>
<evidence type="ECO:0000313" key="4">
    <source>
        <dbReference type="EMBL" id="KAE9598160.1"/>
    </source>
</evidence>
<organism evidence="4 5">
    <name type="scientific">Lupinus albus</name>
    <name type="common">White lupine</name>
    <name type="synonym">Lupinus termis</name>
    <dbReference type="NCBI Taxonomy" id="3870"/>
    <lineage>
        <taxon>Eukaryota</taxon>
        <taxon>Viridiplantae</taxon>
        <taxon>Streptophyta</taxon>
        <taxon>Embryophyta</taxon>
        <taxon>Tracheophyta</taxon>
        <taxon>Spermatophyta</taxon>
        <taxon>Magnoliopsida</taxon>
        <taxon>eudicotyledons</taxon>
        <taxon>Gunneridae</taxon>
        <taxon>Pentapetalae</taxon>
        <taxon>rosids</taxon>
        <taxon>fabids</taxon>
        <taxon>Fabales</taxon>
        <taxon>Fabaceae</taxon>
        <taxon>Papilionoideae</taxon>
        <taxon>50 kb inversion clade</taxon>
        <taxon>genistoids sensu lato</taxon>
        <taxon>core genistoids</taxon>
        <taxon>Genisteae</taxon>
        <taxon>Lupinus</taxon>
    </lineage>
</organism>
<dbReference type="Pfam" id="PF02458">
    <property type="entry name" value="Transferase"/>
    <property type="match status" value="1"/>
</dbReference>
<proteinExistence type="inferred from homology"/>
<evidence type="ECO:0000256" key="1">
    <source>
        <dbReference type="ARBA" id="ARBA00009861"/>
    </source>
</evidence>
<dbReference type="Gene3D" id="3.30.559.10">
    <property type="entry name" value="Chloramphenicol acetyltransferase-like domain"/>
    <property type="match status" value="2"/>
</dbReference>
<dbReference type="GO" id="GO:0016747">
    <property type="term" value="F:acyltransferase activity, transferring groups other than amino-acyl groups"/>
    <property type="evidence" value="ECO:0007669"/>
    <property type="project" value="UniProtKB-ARBA"/>
</dbReference>